<organism evidence="1 2">
    <name type="scientific">Gopherus agassizii</name>
    <name type="common">Agassiz's desert tortoise</name>
    <dbReference type="NCBI Taxonomy" id="38772"/>
    <lineage>
        <taxon>Eukaryota</taxon>
        <taxon>Metazoa</taxon>
        <taxon>Chordata</taxon>
        <taxon>Craniata</taxon>
        <taxon>Vertebrata</taxon>
        <taxon>Euteleostomi</taxon>
        <taxon>Archelosauria</taxon>
        <taxon>Testudinata</taxon>
        <taxon>Testudines</taxon>
        <taxon>Cryptodira</taxon>
        <taxon>Durocryptodira</taxon>
        <taxon>Testudinoidea</taxon>
        <taxon>Testudinidae</taxon>
        <taxon>Gopherus</taxon>
    </lineage>
</organism>
<accession>A0A452I8J0</accession>
<evidence type="ECO:0000313" key="1">
    <source>
        <dbReference type="Ensembl" id="ENSGAGP00000023840.1"/>
    </source>
</evidence>
<name>A0A452I8J0_9SAUR</name>
<dbReference type="Ensembl" id="ENSGAGT00000027155.1">
    <property type="protein sequence ID" value="ENSGAGP00000023840.1"/>
    <property type="gene ID" value="ENSGAGG00000017447.1"/>
</dbReference>
<proteinExistence type="predicted"/>
<dbReference type="Proteomes" id="UP000291020">
    <property type="component" value="Unassembled WGS sequence"/>
</dbReference>
<dbReference type="AlphaFoldDB" id="A0A452I8J0"/>
<evidence type="ECO:0000313" key="2">
    <source>
        <dbReference type="Proteomes" id="UP000291020"/>
    </source>
</evidence>
<protein>
    <submittedName>
        <fullName evidence="1">Uncharacterized protein</fullName>
    </submittedName>
</protein>
<reference evidence="1" key="3">
    <citation type="submission" date="2025-09" db="UniProtKB">
        <authorList>
            <consortium name="Ensembl"/>
        </authorList>
    </citation>
    <scope>IDENTIFICATION</scope>
</reference>
<keyword evidence="2" id="KW-1185">Reference proteome</keyword>
<reference evidence="2" key="1">
    <citation type="journal article" date="2017" name="PLoS ONE">
        <title>The Agassiz's desert tortoise genome provides a resource for the conservation of a threatened species.</title>
        <authorList>
            <person name="Tollis M."/>
            <person name="DeNardo D.F."/>
            <person name="Cornelius J.A."/>
            <person name="Dolby G.A."/>
            <person name="Edwards T."/>
            <person name="Henen B.T."/>
            <person name="Karl A.E."/>
            <person name="Murphy R.W."/>
            <person name="Kusumi K."/>
        </authorList>
    </citation>
    <scope>NUCLEOTIDE SEQUENCE [LARGE SCALE GENOMIC DNA]</scope>
</reference>
<dbReference type="STRING" id="38772.ENSGAGP00000023840"/>
<sequence>MDSASLVEELQLHVRELGEALARERGDGQGQRARIKRMSPQVNDSNPYSHVALVSYCLIMTRWSW</sequence>
<reference evidence="1" key="2">
    <citation type="submission" date="2025-08" db="UniProtKB">
        <authorList>
            <consortium name="Ensembl"/>
        </authorList>
    </citation>
    <scope>IDENTIFICATION</scope>
</reference>